<evidence type="ECO:0000256" key="1">
    <source>
        <dbReference type="ARBA" id="ARBA00001974"/>
    </source>
</evidence>
<dbReference type="PATRIC" id="fig|28092.6.peg.719"/>
<feature type="domain" description="FAD-binding PCMH-type" evidence="5">
    <location>
        <begin position="40"/>
        <end position="221"/>
    </location>
</feature>
<accession>A0A0F5K4T2</accession>
<evidence type="ECO:0000259" key="5">
    <source>
        <dbReference type="PROSITE" id="PS51387"/>
    </source>
</evidence>
<reference evidence="6 7" key="1">
    <citation type="submission" date="2015-03" db="EMBL/GenBank/DDBJ databases">
        <title>Draft Genome Sequence of Burkholderia andropogonis type strain ICMP2807, isolated from Sorghum bicolor.</title>
        <authorList>
            <person name="Lopes-Santos L."/>
            <person name="Castro D.B."/>
            <person name="Ottoboni L.M."/>
            <person name="Park D."/>
            <person name="Weirc B.S."/>
            <person name="Destefano S.A."/>
        </authorList>
    </citation>
    <scope>NUCLEOTIDE SEQUENCE [LARGE SCALE GENOMIC DNA]</scope>
    <source>
        <strain evidence="6 7">ICMP2807</strain>
    </source>
</reference>
<dbReference type="InterPro" id="IPR016169">
    <property type="entry name" value="FAD-bd_PCMH_sub2"/>
</dbReference>
<dbReference type="Gene3D" id="3.30.465.10">
    <property type="match status" value="1"/>
</dbReference>
<dbReference type="InterPro" id="IPR016164">
    <property type="entry name" value="FAD-linked_Oxase-like_C"/>
</dbReference>
<dbReference type="EMBL" id="LAQU01000002">
    <property type="protein sequence ID" value="KKB64960.1"/>
    <property type="molecule type" value="Genomic_DNA"/>
</dbReference>
<organism evidence="6 7">
    <name type="scientific">Robbsia andropogonis</name>
    <dbReference type="NCBI Taxonomy" id="28092"/>
    <lineage>
        <taxon>Bacteria</taxon>
        <taxon>Pseudomonadati</taxon>
        <taxon>Pseudomonadota</taxon>
        <taxon>Betaproteobacteria</taxon>
        <taxon>Burkholderiales</taxon>
        <taxon>Burkholderiaceae</taxon>
        <taxon>Robbsia</taxon>
    </lineage>
</organism>
<dbReference type="SUPFAM" id="SSF56176">
    <property type="entry name" value="FAD-binding/transporter-associated domain-like"/>
    <property type="match status" value="1"/>
</dbReference>
<dbReference type="InterPro" id="IPR016166">
    <property type="entry name" value="FAD-bd_PCMH"/>
</dbReference>
<dbReference type="Gene3D" id="3.30.70.2190">
    <property type="match status" value="1"/>
</dbReference>
<evidence type="ECO:0000313" key="6">
    <source>
        <dbReference type="EMBL" id="KKB64960.1"/>
    </source>
</evidence>
<comment type="cofactor">
    <cofactor evidence="1">
        <name>FAD</name>
        <dbReference type="ChEBI" id="CHEBI:57692"/>
    </cofactor>
</comment>
<dbReference type="GO" id="GO:0016491">
    <property type="term" value="F:oxidoreductase activity"/>
    <property type="evidence" value="ECO:0007669"/>
    <property type="project" value="UniProtKB-KW"/>
</dbReference>
<dbReference type="InterPro" id="IPR004113">
    <property type="entry name" value="FAD-bd_oxidored_4_C"/>
</dbReference>
<proteinExistence type="predicted"/>
<keyword evidence="2" id="KW-0285">Flavoprotein</keyword>
<evidence type="ECO:0000256" key="2">
    <source>
        <dbReference type="ARBA" id="ARBA00022630"/>
    </source>
</evidence>
<dbReference type="RefSeq" id="WP_024904171.1">
    <property type="nucleotide sequence ID" value="NZ_CADFGU010000004.1"/>
</dbReference>
<dbReference type="AlphaFoldDB" id="A0A0F5K4T2"/>
<dbReference type="PROSITE" id="PS51387">
    <property type="entry name" value="FAD_PCMH"/>
    <property type="match status" value="1"/>
</dbReference>
<evidence type="ECO:0000256" key="4">
    <source>
        <dbReference type="ARBA" id="ARBA00023002"/>
    </source>
</evidence>
<dbReference type="OrthoDB" id="8712194at2"/>
<dbReference type="InterPro" id="IPR016167">
    <property type="entry name" value="FAD-bd_PCMH_sub1"/>
</dbReference>
<dbReference type="STRING" id="28092.WM40_03045"/>
<dbReference type="InterPro" id="IPR036318">
    <property type="entry name" value="FAD-bd_PCMH-like_sf"/>
</dbReference>
<dbReference type="Pfam" id="PF01565">
    <property type="entry name" value="FAD_binding_4"/>
    <property type="match status" value="1"/>
</dbReference>
<comment type="caution">
    <text evidence="6">The sequence shown here is derived from an EMBL/GenBank/DDBJ whole genome shotgun (WGS) entry which is preliminary data.</text>
</comment>
<sequence>MGTAFDTARSANHALAAALPPGAWLTGEACAPYLTDVMHYQGNALGVALPDSVAQLSALVRAAVAHRVTLLPQGERTGLTGAAIPDRSGAQCVVSFTRMKRIRHFDRVNRSITVEAGALLSEVNRHVEAAGLCLPIDLGSDPCVGGLVGANAGGSRLVKYGSTRHNVLGVEAVLADRDGSVLDLLAALRKNNVGLDLKQLFIGAGGANGLISAVSFSLAPIERSSHTLLIALASYEAATSSLMAFEAAFGELLSAYEFISATALRRVAAAFPHITTPFADSDAACFVLVEIASGMPGLDSLLEARALEVVEALVDNHAVLDAVFAQSERFWRIRDSLPLAVAQDALPLSFDISFTRGALAPFLVETAQWFAAQHPSLGYYEFGHFGDGGCHLIIAIPLALIEQYGPMRQIVLRRELYQRVLRHGGSFSAEHGIGPGNVAYYRKFVPPVVQVASGIVQRALDPHALVGRVQY</sequence>
<dbReference type="SUPFAM" id="SSF55103">
    <property type="entry name" value="FAD-linked oxidases, C-terminal domain"/>
    <property type="match status" value="1"/>
</dbReference>
<evidence type="ECO:0000313" key="7">
    <source>
        <dbReference type="Proteomes" id="UP000033618"/>
    </source>
</evidence>
<dbReference type="Pfam" id="PF02913">
    <property type="entry name" value="FAD-oxidase_C"/>
    <property type="match status" value="1"/>
</dbReference>
<dbReference type="InterPro" id="IPR051264">
    <property type="entry name" value="FAD-oxidored/transferase_4"/>
</dbReference>
<keyword evidence="3" id="KW-0274">FAD</keyword>
<dbReference type="Proteomes" id="UP000033618">
    <property type="component" value="Unassembled WGS sequence"/>
</dbReference>
<dbReference type="PANTHER" id="PTHR43716">
    <property type="entry name" value="D-2-HYDROXYGLUTARATE DEHYDROGENASE, MITOCHONDRIAL"/>
    <property type="match status" value="1"/>
</dbReference>
<keyword evidence="7" id="KW-1185">Reference proteome</keyword>
<dbReference type="InterPro" id="IPR006094">
    <property type="entry name" value="Oxid_FAD_bind_N"/>
</dbReference>
<dbReference type="GO" id="GO:0071949">
    <property type="term" value="F:FAD binding"/>
    <property type="evidence" value="ECO:0007669"/>
    <property type="project" value="InterPro"/>
</dbReference>
<gene>
    <name evidence="6" type="ORF">WM40_03045</name>
</gene>
<keyword evidence="4" id="KW-0560">Oxidoreductase</keyword>
<name>A0A0F5K4T2_9BURK</name>
<dbReference type="GO" id="GO:0022904">
    <property type="term" value="P:respiratory electron transport chain"/>
    <property type="evidence" value="ECO:0007669"/>
    <property type="project" value="TreeGrafter"/>
</dbReference>
<protein>
    <submittedName>
        <fullName evidence="6">Lactate dehydrogenase</fullName>
    </submittedName>
</protein>
<dbReference type="Gene3D" id="3.30.70.2740">
    <property type="match status" value="1"/>
</dbReference>
<evidence type="ECO:0000256" key="3">
    <source>
        <dbReference type="ARBA" id="ARBA00022827"/>
    </source>
</evidence>
<dbReference type="PANTHER" id="PTHR43716:SF1">
    <property type="entry name" value="D-2-HYDROXYGLUTARATE DEHYDROGENASE, MITOCHONDRIAL"/>
    <property type="match status" value="1"/>
</dbReference>
<dbReference type="Gene3D" id="3.30.43.10">
    <property type="entry name" value="Uridine Diphospho-n-acetylenolpyruvylglucosamine Reductase, domain 2"/>
    <property type="match status" value="1"/>
</dbReference>